<comment type="caution">
    <text evidence="1">The sequence shown here is derived from an EMBL/GenBank/DDBJ whole genome shotgun (WGS) entry which is preliminary data.</text>
</comment>
<reference evidence="1 2" key="1">
    <citation type="submission" date="2024-01" db="EMBL/GenBank/DDBJ databases">
        <title>Genome assemblies of Stephania.</title>
        <authorList>
            <person name="Yang L."/>
        </authorList>
    </citation>
    <scope>NUCLEOTIDE SEQUENCE [LARGE SCALE GENOMIC DNA]</scope>
    <source>
        <strain evidence="1">QJT</strain>
        <tissue evidence="1">Leaf</tissue>
    </source>
</reference>
<evidence type="ECO:0000313" key="1">
    <source>
        <dbReference type="EMBL" id="KAK9115875.1"/>
    </source>
</evidence>
<gene>
    <name evidence="1" type="ORF">Sjap_014822</name>
</gene>
<dbReference type="AlphaFoldDB" id="A0AAP0IIS8"/>
<dbReference type="EMBL" id="JBBNAE010000006">
    <property type="protein sequence ID" value="KAK9115875.1"/>
    <property type="molecule type" value="Genomic_DNA"/>
</dbReference>
<evidence type="ECO:0000313" key="2">
    <source>
        <dbReference type="Proteomes" id="UP001417504"/>
    </source>
</evidence>
<protein>
    <submittedName>
        <fullName evidence="1">Uncharacterized protein</fullName>
    </submittedName>
</protein>
<proteinExistence type="predicted"/>
<name>A0AAP0IIS8_9MAGN</name>
<dbReference type="Proteomes" id="UP001417504">
    <property type="component" value="Unassembled WGS sequence"/>
</dbReference>
<keyword evidence="2" id="KW-1185">Reference proteome</keyword>
<accession>A0AAP0IIS8</accession>
<sequence>MVQPGGKQAATVEAKKGEGEYMLREKREREVEETHLGVSSGWWRCHFHGGWRSS</sequence>
<organism evidence="1 2">
    <name type="scientific">Stephania japonica</name>
    <dbReference type="NCBI Taxonomy" id="461633"/>
    <lineage>
        <taxon>Eukaryota</taxon>
        <taxon>Viridiplantae</taxon>
        <taxon>Streptophyta</taxon>
        <taxon>Embryophyta</taxon>
        <taxon>Tracheophyta</taxon>
        <taxon>Spermatophyta</taxon>
        <taxon>Magnoliopsida</taxon>
        <taxon>Ranunculales</taxon>
        <taxon>Menispermaceae</taxon>
        <taxon>Menispermoideae</taxon>
        <taxon>Cissampelideae</taxon>
        <taxon>Stephania</taxon>
    </lineage>
</organism>